<evidence type="ECO:0000313" key="6">
    <source>
        <dbReference type="EMBL" id="GAI78890.1"/>
    </source>
</evidence>
<dbReference type="SUPFAM" id="SSF51445">
    <property type="entry name" value="(Trans)glycosidases"/>
    <property type="match status" value="1"/>
</dbReference>
<feature type="domain" description="Beta-hexosaminidase bacterial type N-terminal" evidence="5">
    <location>
        <begin position="31"/>
        <end position="149"/>
    </location>
</feature>
<name>X1SU60_9ZZZZ</name>
<dbReference type="EMBL" id="BARW01009311">
    <property type="protein sequence ID" value="GAI78890.1"/>
    <property type="molecule type" value="Genomic_DNA"/>
</dbReference>
<dbReference type="PANTHER" id="PTHR22600:SF57">
    <property type="entry name" value="BETA-N-ACETYLHEXOSAMINIDASE"/>
    <property type="match status" value="1"/>
</dbReference>
<dbReference type="SUPFAM" id="SSF55545">
    <property type="entry name" value="beta-N-acetylhexosaminidase-like domain"/>
    <property type="match status" value="1"/>
</dbReference>
<dbReference type="InterPro" id="IPR025705">
    <property type="entry name" value="Beta_hexosaminidase_sua/sub"/>
</dbReference>
<evidence type="ECO:0000256" key="1">
    <source>
        <dbReference type="ARBA" id="ARBA00001231"/>
    </source>
</evidence>
<evidence type="ECO:0000256" key="3">
    <source>
        <dbReference type="ARBA" id="ARBA00022801"/>
    </source>
</evidence>
<keyword evidence="3" id="KW-0378">Hydrolase</keyword>
<comment type="caution">
    <text evidence="6">The sequence shown here is derived from an EMBL/GenBank/DDBJ whole genome shotgun (WGS) entry which is preliminary data.</text>
</comment>
<dbReference type="EC" id="3.2.1.52" evidence="2"/>
<dbReference type="PANTHER" id="PTHR22600">
    <property type="entry name" value="BETA-HEXOSAMINIDASE"/>
    <property type="match status" value="1"/>
</dbReference>
<reference evidence="6" key="1">
    <citation type="journal article" date="2014" name="Front. Microbiol.">
        <title>High frequency of phylogenetically diverse reductive dehalogenase-homologous genes in deep subseafloor sedimentary metagenomes.</title>
        <authorList>
            <person name="Kawai M."/>
            <person name="Futagami T."/>
            <person name="Toyoda A."/>
            <person name="Takaki Y."/>
            <person name="Nishi S."/>
            <person name="Hori S."/>
            <person name="Arai W."/>
            <person name="Tsubouchi T."/>
            <person name="Morono Y."/>
            <person name="Uchiyama I."/>
            <person name="Ito T."/>
            <person name="Fujiyama A."/>
            <person name="Inagaki F."/>
            <person name="Takami H."/>
        </authorList>
    </citation>
    <scope>NUCLEOTIDE SEQUENCE</scope>
    <source>
        <strain evidence="6">Expedition CK06-06</strain>
    </source>
</reference>
<dbReference type="GO" id="GO:0004563">
    <property type="term" value="F:beta-N-acetylhexosaminidase activity"/>
    <property type="evidence" value="ECO:0007669"/>
    <property type="project" value="UniProtKB-EC"/>
</dbReference>
<accession>X1SU60</accession>
<dbReference type="GO" id="GO:0030203">
    <property type="term" value="P:glycosaminoglycan metabolic process"/>
    <property type="evidence" value="ECO:0007669"/>
    <property type="project" value="TreeGrafter"/>
</dbReference>
<evidence type="ECO:0000256" key="4">
    <source>
        <dbReference type="ARBA" id="ARBA00023295"/>
    </source>
</evidence>
<dbReference type="InterPro" id="IPR029018">
    <property type="entry name" value="Hex-like_dom2"/>
</dbReference>
<dbReference type="Gene3D" id="3.20.20.80">
    <property type="entry name" value="Glycosidases"/>
    <property type="match status" value="1"/>
</dbReference>
<dbReference type="InterPro" id="IPR017853">
    <property type="entry name" value="GH"/>
</dbReference>
<evidence type="ECO:0000259" key="5">
    <source>
        <dbReference type="Pfam" id="PF02838"/>
    </source>
</evidence>
<protein>
    <recommendedName>
        <fullName evidence="2">beta-N-acetylhexosaminidase</fullName>
        <ecNumber evidence="2">3.2.1.52</ecNumber>
    </recommendedName>
</protein>
<dbReference type="InterPro" id="IPR015882">
    <property type="entry name" value="HEX_bac_N"/>
</dbReference>
<dbReference type="AlphaFoldDB" id="X1SU60"/>
<organism evidence="6">
    <name type="scientific">marine sediment metagenome</name>
    <dbReference type="NCBI Taxonomy" id="412755"/>
    <lineage>
        <taxon>unclassified sequences</taxon>
        <taxon>metagenomes</taxon>
        <taxon>ecological metagenomes</taxon>
    </lineage>
</organism>
<comment type="catalytic activity">
    <reaction evidence="1">
        <text>Hydrolysis of terminal non-reducing N-acetyl-D-hexosamine residues in N-acetyl-beta-D-hexosaminides.</text>
        <dbReference type="EC" id="3.2.1.52"/>
    </reaction>
</comment>
<dbReference type="GO" id="GO:0005975">
    <property type="term" value="P:carbohydrate metabolic process"/>
    <property type="evidence" value="ECO:0007669"/>
    <property type="project" value="InterPro"/>
</dbReference>
<dbReference type="PRINTS" id="PR00738">
    <property type="entry name" value="GLHYDRLASE20"/>
</dbReference>
<dbReference type="GO" id="GO:0016020">
    <property type="term" value="C:membrane"/>
    <property type="evidence" value="ECO:0007669"/>
    <property type="project" value="TreeGrafter"/>
</dbReference>
<evidence type="ECO:0000256" key="2">
    <source>
        <dbReference type="ARBA" id="ARBA00012663"/>
    </source>
</evidence>
<dbReference type="Pfam" id="PF02838">
    <property type="entry name" value="Glyco_hydro_20b"/>
    <property type="match status" value="1"/>
</dbReference>
<dbReference type="Gene3D" id="3.30.379.10">
    <property type="entry name" value="Chitobiase/beta-hexosaminidase domain 2-like"/>
    <property type="match status" value="1"/>
</dbReference>
<keyword evidence="4" id="KW-0326">Glycosidase</keyword>
<sequence length="262" mass="29590">MQNCKKIALIFIGLIFTAVISFTDKLPDTFQIIPKPRKVEILKGPGLKFGGLKGIAIKGDITKPVLGPILAILPGKEAGSKKILTLVLSNEKSLPESGEGYVLNIKNGRAEIKSRKEAGLFYGCQTLEQLLEDARDTGSVVPACRIVDYPDLDYRAIHIDVKHHLDTMRYYYESIDRLARYKINAIIFEFEDKLRYRRRPEVGAPQAMSIDEVAAMTRYARCRNIEISPLIQGLGHATFILKHEKYAHLREDPESRWALLSH</sequence>
<proteinExistence type="predicted"/>
<gene>
    <name evidence="6" type="ORF">S12H4_18775</name>
</gene>